<dbReference type="RefSeq" id="WP_290595327.1">
    <property type="nucleotide sequence ID" value="NZ_CAKZIO010000003.1"/>
</dbReference>
<evidence type="ECO:0000313" key="3">
    <source>
        <dbReference type="Proteomes" id="UP000248606"/>
    </source>
</evidence>
<dbReference type="InterPro" id="IPR022183">
    <property type="entry name" value="DUF3710"/>
</dbReference>
<name>A0A2W5IFT1_9ACTN</name>
<dbReference type="EMBL" id="QFOZ01000001">
    <property type="protein sequence ID" value="PZP89883.1"/>
    <property type="molecule type" value="Genomic_DNA"/>
</dbReference>
<feature type="compositionally biased region" description="Low complexity" evidence="1">
    <location>
        <begin position="39"/>
        <end position="55"/>
    </location>
</feature>
<dbReference type="Proteomes" id="UP000248606">
    <property type="component" value="Unassembled WGS sequence"/>
</dbReference>
<gene>
    <name evidence="2" type="ORF">DI579_01615</name>
</gene>
<evidence type="ECO:0000256" key="1">
    <source>
        <dbReference type="SAM" id="MobiDB-lite"/>
    </source>
</evidence>
<reference evidence="2 3" key="1">
    <citation type="submission" date="2017-08" db="EMBL/GenBank/DDBJ databases">
        <title>Infants hospitalized years apart are colonized by the same room-sourced microbial strains.</title>
        <authorList>
            <person name="Brooks B."/>
            <person name="Olm M.R."/>
            <person name="Firek B.A."/>
            <person name="Baker R."/>
            <person name="Thomas B.C."/>
            <person name="Morowitz M.J."/>
            <person name="Banfield J.F."/>
        </authorList>
    </citation>
    <scope>NUCLEOTIDE SEQUENCE [LARGE SCALE GENOMIC DNA]</scope>
    <source>
        <strain evidence="2">S2_006_000_R1_57</strain>
    </source>
</reference>
<dbReference type="Pfam" id="PF12502">
    <property type="entry name" value="DUF3710"/>
    <property type="match status" value="1"/>
</dbReference>
<feature type="region of interest" description="Disordered" evidence="1">
    <location>
        <begin position="244"/>
        <end position="275"/>
    </location>
</feature>
<organism evidence="2 3">
    <name type="scientific">Lawsonella clevelandensis</name>
    <dbReference type="NCBI Taxonomy" id="1528099"/>
    <lineage>
        <taxon>Bacteria</taxon>
        <taxon>Bacillati</taxon>
        <taxon>Actinomycetota</taxon>
        <taxon>Actinomycetes</taxon>
        <taxon>Mycobacteriales</taxon>
        <taxon>Lawsonellaceae</taxon>
        <taxon>Lawsonella</taxon>
    </lineage>
</organism>
<protein>
    <submittedName>
        <fullName evidence="2">DUF3710 domain-containing protein</fullName>
    </submittedName>
</protein>
<feature type="compositionally biased region" description="Basic and acidic residues" evidence="1">
    <location>
        <begin position="244"/>
        <end position="261"/>
    </location>
</feature>
<feature type="region of interest" description="Disordered" evidence="1">
    <location>
        <begin position="1"/>
        <end position="73"/>
    </location>
</feature>
<evidence type="ECO:0000313" key="2">
    <source>
        <dbReference type="EMBL" id="PZP89883.1"/>
    </source>
</evidence>
<comment type="caution">
    <text evidence="2">The sequence shown here is derived from an EMBL/GenBank/DDBJ whole genome shotgun (WGS) entry which is preliminary data.</text>
</comment>
<dbReference type="AlphaFoldDB" id="A0A2W5IFT1"/>
<sequence length="275" mass="29394">MFGFGKKKKKAAQKKSAVAEETSVKNASAEGTRDTSENSVDSVVTSTASSSNTGSQVPPQEGPFDESDGTITGLLDPDGEGLGILDFGAYAFVPPVNTQLQIESSEEQNLVVHVLSGQSNITIDAYAAPKTGGQWRFVASELADGLRNQGAKVSIQDGPWGREVIGSAAESVIRFIGVDGPRWMLRAVIVSSPAEAEQSAEIARTMLSHTVVRRGTNPMPARTPIPLVLPMEILEQIQAEQLRQQEDTKLAAEQARKRDAADNGEALQQFDQSES</sequence>
<accession>A0A2W5IFT1</accession>
<proteinExistence type="predicted"/>
<feature type="compositionally biased region" description="Basic residues" evidence="1">
    <location>
        <begin position="1"/>
        <end position="13"/>
    </location>
</feature>